<dbReference type="InterPro" id="IPR003323">
    <property type="entry name" value="OTU_dom"/>
</dbReference>
<name>A0AAN6JPT6_9BASI</name>
<dbReference type="Gene3D" id="3.90.70.80">
    <property type="match status" value="1"/>
</dbReference>
<evidence type="ECO:0000313" key="4">
    <source>
        <dbReference type="Proteomes" id="UP001176521"/>
    </source>
</evidence>
<keyword evidence="4" id="KW-1185">Reference proteome</keyword>
<dbReference type="SUPFAM" id="SSF54001">
    <property type="entry name" value="Cysteine proteinases"/>
    <property type="match status" value="1"/>
</dbReference>
<evidence type="ECO:0000313" key="3">
    <source>
        <dbReference type="EMBL" id="KAK0540993.1"/>
    </source>
</evidence>
<gene>
    <name evidence="3" type="primary">OTU2</name>
    <name evidence="3" type="ORF">OC842_000199</name>
</gene>
<dbReference type="Pfam" id="PF02338">
    <property type="entry name" value="OTU"/>
    <property type="match status" value="1"/>
</dbReference>
<dbReference type="PANTHER" id="PTHR12419:SF7">
    <property type="entry name" value="OTU DOMAIN-CONTAINING PROTEIN 3"/>
    <property type="match status" value="1"/>
</dbReference>
<reference evidence="3" key="1">
    <citation type="journal article" date="2023" name="PhytoFront">
        <title>Draft Genome Resources of Seven Strains of Tilletia horrida, Causal Agent of Kernel Smut of Rice.</title>
        <authorList>
            <person name="Khanal S."/>
            <person name="Antony Babu S."/>
            <person name="Zhou X.G."/>
        </authorList>
    </citation>
    <scope>NUCLEOTIDE SEQUENCE</scope>
    <source>
        <strain evidence="3">TX3</strain>
    </source>
</reference>
<feature type="region of interest" description="Disordered" evidence="1">
    <location>
        <begin position="1"/>
        <end position="152"/>
    </location>
</feature>
<evidence type="ECO:0000259" key="2">
    <source>
        <dbReference type="PROSITE" id="PS50802"/>
    </source>
</evidence>
<feature type="compositionally biased region" description="Low complexity" evidence="1">
    <location>
        <begin position="59"/>
        <end position="82"/>
    </location>
</feature>
<dbReference type="PROSITE" id="PS50802">
    <property type="entry name" value="OTU"/>
    <property type="match status" value="1"/>
</dbReference>
<keyword evidence="3" id="KW-0378">Hydrolase</keyword>
<evidence type="ECO:0000256" key="1">
    <source>
        <dbReference type="SAM" id="MobiDB-lite"/>
    </source>
</evidence>
<feature type="compositionally biased region" description="Polar residues" evidence="1">
    <location>
        <begin position="111"/>
        <end position="124"/>
    </location>
</feature>
<feature type="compositionally biased region" description="Basic and acidic residues" evidence="1">
    <location>
        <begin position="38"/>
        <end position="48"/>
    </location>
</feature>
<dbReference type="EMBL" id="JAPDMQ010000005">
    <property type="protein sequence ID" value="KAK0540993.1"/>
    <property type="molecule type" value="Genomic_DNA"/>
</dbReference>
<protein>
    <submittedName>
        <fullName evidence="3">OTU protein</fullName>
        <ecNumber evidence="3">3.4.19.12</ecNumber>
    </submittedName>
</protein>
<dbReference type="GO" id="GO:0016579">
    <property type="term" value="P:protein deubiquitination"/>
    <property type="evidence" value="ECO:0007669"/>
    <property type="project" value="TreeGrafter"/>
</dbReference>
<accession>A0AAN6JPT6</accession>
<dbReference type="Proteomes" id="UP001176521">
    <property type="component" value="Unassembled WGS sequence"/>
</dbReference>
<dbReference type="EC" id="3.4.19.12" evidence="3"/>
<dbReference type="InterPro" id="IPR050704">
    <property type="entry name" value="Peptidase_C85-like"/>
</dbReference>
<proteinExistence type="predicted"/>
<organism evidence="3 4">
    <name type="scientific">Tilletia horrida</name>
    <dbReference type="NCBI Taxonomy" id="155126"/>
    <lineage>
        <taxon>Eukaryota</taxon>
        <taxon>Fungi</taxon>
        <taxon>Dikarya</taxon>
        <taxon>Basidiomycota</taxon>
        <taxon>Ustilaginomycotina</taxon>
        <taxon>Exobasidiomycetes</taxon>
        <taxon>Tilletiales</taxon>
        <taxon>Tilletiaceae</taxon>
        <taxon>Tilletia</taxon>
    </lineage>
</organism>
<dbReference type="PANTHER" id="PTHR12419">
    <property type="entry name" value="OTU DOMAIN CONTAINING PROTEIN"/>
    <property type="match status" value="1"/>
</dbReference>
<feature type="domain" description="OTU" evidence="2">
    <location>
        <begin position="190"/>
        <end position="344"/>
    </location>
</feature>
<sequence>MPSRKRMGKVSYPAKTEAGANSGAPGKKSAAPQLQHQDSLRADIEAARELMSSPESGKTTAGSTSLLSATSTRTAATTEPSSEGGGEDEEDSLDIADALLAALDARDEAETQVQKATAAATDSAQHGKRVLLSGGIKKKSKAQAKKEKREAEEEAMRVQAREELKANGGQPDLAAVEKRGIGELCEVLNAEMYEINPDGHCLYAAVADQLGVRKSRPTDYKSARQAAASYMRANPNEFIPFIADEDVVTGAKEQVGSSNDSKSPEEHFNEYCSAIENTGVWGGQPEILALSHAYEVPIHVVQVGLPILKIGQDDYGTANPTPLVISYHRHMYGLGEHYNSLRPR</sequence>
<dbReference type="CDD" id="cd22748">
    <property type="entry name" value="OTU_OTUD6-like"/>
    <property type="match status" value="1"/>
</dbReference>
<dbReference type="AlphaFoldDB" id="A0AAN6JPT6"/>
<dbReference type="InterPro" id="IPR038765">
    <property type="entry name" value="Papain-like_cys_pep_sf"/>
</dbReference>
<comment type="caution">
    <text evidence="3">The sequence shown here is derived from an EMBL/GenBank/DDBJ whole genome shotgun (WGS) entry which is preliminary data.</text>
</comment>
<dbReference type="GO" id="GO:0004843">
    <property type="term" value="F:cysteine-type deubiquitinase activity"/>
    <property type="evidence" value="ECO:0007669"/>
    <property type="project" value="UniProtKB-EC"/>
</dbReference>
<feature type="compositionally biased region" description="Acidic residues" evidence="1">
    <location>
        <begin position="85"/>
        <end position="94"/>
    </location>
</feature>